<evidence type="ECO:0000313" key="4">
    <source>
        <dbReference type="Proteomes" id="UP000244867"/>
    </source>
</evidence>
<proteinExistence type="predicted"/>
<feature type="compositionally biased region" description="Low complexity" evidence="1">
    <location>
        <begin position="67"/>
        <end position="84"/>
    </location>
</feature>
<dbReference type="RefSeq" id="WP_108343601.1">
    <property type="nucleotide sequence ID" value="NZ_PYXZ01000002.1"/>
</dbReference>
<feature type="transmembrane region" description="Helical" evidence="2">
    <location>
        <begin position="39"/>
        <end position="58"/>
    </location>
</feature>
<keyword evidence="2" id="KW-1133">Transmembrane helix</keyword>
<evidence type="ECO:0000256" key="1">
    <source>
        <dbReference type="SAM" id="MobiDB-lite"/>
    </source>
</evidence>
<sequence length="336" mass="35636">MTEFEDTLRDTLRGRAAEAPRAEGLAGGARRRLRRRRTAMATAGVVAAVVVVAPFLVWDRDPGSNDVATDPTSPTASATSTVPDDGPRTESWHDVTFEVPGEWGVGNPTAWCTNAAEPAAATPTVGRPSDVTPMIACSPGQGYGAIIEPRDPEGYFPASGDVWRYQAPEGFDALYPDRSWVGIWYDADVAVTVVTPDRALTEQVVGSVRVVEADGADDNGCPPMLGFAEASKADGSDSLSVCRYDDSDDLEWSRRLSAADATRVRDLLASAPERSIDYDCPTEEPDPGRFAVLDGGAYAIAVVTGASCPGRNGVFRADGEREVTPELAAALERPTS</sequence>
<comment type="caution">
    <text evidence="3">The sequence shown here is derived from an EMBL/GenBank/DDBJ whole genome shotgun (WGS) entry which is preliminary data.</text>
</comment>
<evidence type="ECO:0000256" key="2">
    <source>
        <dbReference type="SAM" id="Phobius"/>
    </source>
</evidence>
<reference evidence="3 4" key="1">
    <citation type="submission" date="2018-03" db="EMBL/GenBank/DDBJ databases">
        <authorList>
            <person name="Keele B.F."/>
        </authorList>
    </citation>
    <scope>NUCLEOTIDE SEQUENCE [LARGE SCALE GENOMIC DNA]</scope>
    <source>
        <strain evidence="3 4">IB-3</strain>
    </source>
</reference>
<feature type="region of interest" description="Disordered" evidence="1">
    <location>
        <begin position="60"/>
        <end position="91"/>
    </location>
</feature>
<keyword evidence="2" id="KW-0472">Membrane</keyword>
<name>A0A2R7Z0N5_9ACTN</name>
<protein>
    <submittedName>
        <fullName evidence="3">Uncharacterized protein</fullName>
    </submittedName>
</protein>
<evidence type="ECO:0000313" key="3">
    <source>
        <dbReference type="EMBL" id="PUA81719.1"/>
    </source>
</evidence>
<accession>A0A2R7Z0N5</accession>
<gene>
    <name evidence="3" type="ORF">C7S10_06515</name>
</gene>
<dbReference type="EMBL" id="PYXZ01000002">
    <property type="protein sequence ID" value="PUA81719.1"/>
    <property type="molecule type" value="Genomic_DNA"/>
</dbReference>
<dbReference type="OrthoDB" id="3781327at2"/>
<dbReference type="Proteomes" id="UP000244867">
    <property type="component" value="Unassembled WGS sequence"/>
</dbReference>
<organism evidence="3 4">
    <name type="scientific">Nocardioides currus</name>
    <dbReference type="NCBI Taxonomy" id="2133958"/>
    <lineage>
        <taxon>Bacteria</taxon>
        <taxon>Bacillati</taxon>
        <taxon>Actinomycetota</taxon>
        <taxon>Actinomycetes</taxon>
        <taxon>Propionibacteriales</taxon>
        <taxon>Nocardioidaceae</taxon>
        <taxon>Nocardioides</taxon>
    </lineage>
</organism>
<dbReference type="AlphaFoldDB" id="A0A2R7Z0N5"/>
<keyword evidence="4" id="KW-1185">Reference proteome</keyword>
<keyword evidence="2" id="KW-0812">Transmembrane</keyword>